<dbReference type="AlphaFoldDB" id="A0A7W8DRP0"/>
<dbReference type="SUPFAM" id="SSF53597">
    <property type="entry name" value="Dihydrofolate reductase-like"/>
    <property type="match status" value="1"/>
</dbReference>
<sequence>MTCTAFIATSLDGFIARRDGGIDWLASVETEGEDYGYAAFMATVEGMVMGRGTIETVVNFPEWPYGETPVTVLTSQPLAVPEKLQGKVSLLPPEPAVAVEHFRQRGFNHLYVDGGKTIQGFLEAGYLDRLIISRIPILLGDGLALFGALPHDVKLRHEETRSFASGLVQSRYAVMKTGQK</sequence>
<reference evidence="2 3" key="1">
    <citation type="submission" date="2020-08" db="EMBL/GenBank/DDBJ databases">
        <title>Genomic Encyclopedia of Type Strains, Phase IV (KMG-IV): sequencing the most valuable type-strain genomes for metagenomic binning, comparative biology and taxonomic classification.</title>
        <authorList>
            <person name="Goeker M."/>
        </authorList>
    </citation>
    <scope>NUCLEOTIDE SEQUENCE [LARGE SCALE GENOMIC DNA]</scope>
    <source>
        <strain evidence="2 3">DSM 12251</strain>
    </source>
</reference>
<dbReference type="InterPro" id="IPR002734">
    <property type="entry name" value="RibDG_C"/>
</dbReference>
<keyword evidence="3" id="KW-1185">Reference proteome</keyword>
<dbReference type="InterPro" id="IPR024072">
    <property type="entry name" value="DHFR-like_dom_sf"/>
</dbReference>
<dbReference type="Gene3D" id="3.40.430.10">
    <property type="entry name" value="Dihydrofolate Reductase, subunit A"/>
    <property type="match status" value="1"/>
</dbReference>
<dbReference type="GO" id="GO:0009231">
    <property type="term" value="P:riboflavin biosynthetic process"/>
    <property type="evidence" value="ECO:0007669"/>
    <property type="project" value="InterPro"/>
</dbReference>
<organism evidence="2 3">
    <name type="scientific">Prosthecobacter dejongeii</name>
    <dbReference type="NCBI Taxonomy" id="48465"/>
    <lineage>
        <taxon>Bacteria</taxon>
        <taxon>Pseudomonadati</taxon>
        <taxon>Verrucomicrobiota</taxon>
        <taxon>Verrucomicrobiia</taxon>
        <taxon>Verrucomicrobiales</taxon>
        <taxon>Verrucomicrobiaceae</taxon>
        <taxon>Prosthecobacter</taxon>
    </lineage>
</organism>
<evidence type="ECO:0000313" key="3">
    <source>
        <dbReference type="Proteomes" id="UP000534294"/>
    </source>
</evidence>
<dbReference type="RefSeq" id="WP_184212492.1">
    <property type="nucleotide sequence ID" value="NZ_JACHIF010000011.1"/>
</dbReference>
<dbReference type="PANTHER" id="PTHR38011:SF11">
    <property type="entry name" value="2,5-DIAMINO-6-RIBOSYLAMINO-4(3H)-PYRIMIDINONE 5'-PHOSPHATE REDUCTASE"/>
    <property type="match status" value="1"/>
</dbReference>
<dbReference type="GO" id="GO:0008703">
    <property type="term" value="F:5-amino-6-(5-phosphoribosylamino)uracil reductase activity"/>
    <property type="evidence" value="ECO:0007669"/>
    <property type="project" value="InterPro"/>
</dbReference>
<gene>
    <name evidence="2" type="ORF">HNQ64_004363</name>
</gene>
<comment type="caution">
    <text evidence="2">The sequence shown here is derived from an EMBL/GenBank/DDBJ whole genome shotgun (WGS) entry which is preliminary data.</text>
</comment>
<dbReference type="PANTHER" id="PTHR38011">
    <property type="entry name" value="DIHYDROFOLATE REDUCTASE FAMILY PROTEIN (AFU_ORTHOLOGUE AFUA_8G06820)"/>
    <property type="match status" value="1"/>
</dbReference>
<evidence type="ECO:0000313" key="2">
    <source>
        <dbReference type="EMBL" id="MBB5040084.1"/>
    </source>
</evidence>
<name>A0A7W8DRP0_9BACT</name>
<proteinExistence type="predicted"/>
<dbReference type="InterPro" id="IPR050765">
    <property type="entry name" value="Riboflavin_Biosynth_HTPR"/>
</dbReference>
<accession>A0A7W8DRP0</accession>
<feature type="domain" description="Bacterial bifunctional deaminase-reductase C-terminal" evidence="1">
    <location>
        <begin position="4"/>
        <end position="168"/>
    </location>
</feature>
<dbReference type="Pfam" id="PF01872">
    <property type="entry name" value="RibD_C"/>
    <property type="match status" value="1"/>
</dbReference>
<dbReference type="EMBL" id="JACHIF010000011">
    <property type="protein sequence ID" value="MBB5040084.1"/>
    <property type="molecule type" value="Genomic_DNA"/>
</dbReference>
<evidence type="ECO:0000259" key="1">
    <source>
        <dbReference type="Pfam" id="PF01872"/>
    </source>
</evidence>
<dbReference type="Proteomes" id="UP000534294">
    <property type="component" value="Unassembled WGS sequence"/>
</dbReference>
<protein>
    <submittedName>
        <fullName evidence="2">Dihydrofolate reductase</fullName>
    </submittedName>
</protein>